<keyword evidence="4" id="KW-1185">Reference proteome</keyword>
<feature type="signal peptide" evidence="1">
    <location>
        <begin position="1"/>
        <end position="22"/>
    </location>
</feature>
<accession>A0ABW5PRB0</accession>
<evidence type="ECO:0000256" key="1">
    <source>
        <dbReference type="SAM" id="SignalP"/>
    </source>
</evidence>
<gene>
    <name evidence="3" type="primary">gerD</name>
    <name evidence="3" type="ORF">ACFSTF_08905</name>
</gene>
<dbReference type="Proteomes" id="UP001597458">
    <property type="component" value="Unassembled WGS sequence"/>
</dbReference>
<protein>
    <submittedName>
        <fullName evidence="3">Spore germination lipoprotein GerD</fullName>
    </submittedName>
</protein>
<dbReference type="RefSeq" id="WP_181742504.1">
    <property type="nucleotide sequence ID" value="NZ_JBHUMR010000010.1"/>
</dbReference>
<dbReference type="InterPro" id="IPR041262">
    <property type="entry name" value="GerD_central"/>
</dbReference>
<comment type="caution">
    <text evidence="3">The sequence shown here is derived from an EMBL/GenBank/DDBJ whole genome shotgun (WGS) entry which is preliminary data.</text>
</comment>
<name>A0ABW5PRB0_9BACI</name>
<keyword evidence="1" id="KW-0732">Signal</keyword>
<dbReference type="Pfam" id="PF17898">
    <property type="entry name" value="GerD"/>
    <property type="match status" value="1"/>
</dbReference>
<feature type="domain" description="Spore germination GerD central core" evidence="2">
    <location>
        <begin position="65"/>
        <end position="178"/>
    </location>
</feature>
<sequence length="190" mass="21645">MYKKLVCFVCCGFAILNLSSCAAQPKSDNTNYPETKRMVIDMLKTDEGKETIKEILKDNEVKKELVLDHAYVKDTIIQQLRTKQGQQYWSSLISDPEFAGKLAKTMQSENKDLLKKLMKDPSYQSMMMDVLKAPNMQNEYLDLMKTKKFRTQTQKVVAETLASPLFATQLSGAIEKAVKTQMKAQQAKSQ</sequence>
<dbReference type="EMBL" id="JBHUMR010000010">
    <property type="protein sequence ID" value="MFD2617420.1"/>
    <property type="molecule type" value="Genomic_DNA"/>
</dbReference>
<keyword evidence="3" id="KW-0449">Lipoprotein</keyword>
<organism evidence="3 4">
    <name type="scientific">Terrilactibacillus laevilacticus</name>
    <dbReference type="NCBI Taxonomy" id="1380157"/>
    <lineage>
        <taxon>Bacteria</taxon>
        <taxon>Bacillati</taxon>
        <taxon>Bacillota</taxon>
        <taxon>Bacilli</taxon>
        <taxon>Bacillales</taxon>
        <taxon>Bacillaceae</taxon>
        <taxon>Terrilactibacillus</taxon>
    </lineage>
</organism>
<evidence type="ECO:0000259" key="2">
    <source>
        <dbReference type="Pfam" id="PF17898"/>
    </source>
</evidence>
<dbReference type="NCBIfam" id="NF040801">
    <property type="entry name" value="spore_GerD"/>
    <property type="match status" value="1"/>
</dbReference>
<evidence type="ECO:0000313" key="3">
    <source>
        <dbReference type="EMBL" id="MFD2617420.1"/>
    </source>
</evidence>
<proteinExistence type="predicted"/>
<feature type="chain" id="PRO_5046952194" evidence="1">
    <location>
        <begin position="23"/>
        <end position="190"/>
    </location>
</feature>
<evidence type="ECO:0000313" key="4">
    <source>
        <dbReference type="Proteomes" id="UP001597458"/>
    </source>
</evidence>
<reference evidence="4" key="1">
    <citation type="journal article" date="2019" name="Int. J. Syst. Evol. Microbiol.">
        <title>The Global Catalogue of Microorganisms (GCM) 10K type strain sequencing project: providing services to taxonomists for standard genome sequencing and annotation.</title>
        <authorList>
            <consortium name="The Broad Institute Genomics Platform"/>
            <consortium name="The Broad Institute Genome Sequencing Center for Infectious Disease"/>
            <person name="Wu L."/>
            <person name="Ma J."/>
        </authorList>
    </citation>
    <scope>NUCLEOTIDE SEQUENCE [LARGE SCALE GENOMIC DNA]</scope>
    <source>
        <strain evidence="4">TISTR 2241</strain>
    </source>
</reference>